<name>A0A7I7VMC5_9MYCO</name>
<dbReference type="AlphaFoldDB" id="A0A7I7VMC5"/>
<dbReference type="Proteomes" id="UP000467201">
    <property type="component" value="Chromosome"/>
</dbReference>
<evidence type="ECO:0000256" key="1">
    <source>
        <dbReference type="ARBA" id="ARBA00022603"/>
    </source>
</evidence>
<accession>A0A7I7VMC5</accession>
<evidence type="ECO:0000256" key="2">
    <source>
        <dbReference type="ARBA" id="ARBA00022679"/>
    </source>
</evidence>
<dbReference type="SUPFAM" id="SSF53335">
    <property type="entry name" value="S-adenosyl-L-methionine-dependent methyltransferases"/>
    <property type="match status" value="1"/>
</dbReference>
<protein>
    <submittedName>
        <fullName evidence="4">O-methyltransferase</fullName>
    </submittedName>
</protein>
<proteinExistence type="predicted"/>
<dbReference type="InterPro" id="IPR050362">
    <property type="entry name" value="Cation-dep_OMT"/>
</dbReference>
<dbReference type="PROSITE" id="PS51682">
    <property type="entry name" value="SAM_OMT_I"/>
    <property type="match status" value="1"/>
</dbReference>
<dbReference type="Gene3D" id="3.40.50.150">
    <property type="entry name" value="Vaccinia Virus protein VP39"/>
    <property type="match status" value="1"/>
</dbReference>
<dbReference type="EMBL" id="AP022605">
    <property type="protein sequence ID" value="BBZ05862.1"/>
    <property type="molecule type" value="Genomic_DNA"/>
</dbReference>
<dbReference type="PANTHER" id="PTHR10509">
    <property type="entry name" value="O-METHYLTRANSFERASE-RELATED"/>
    <property type="match status" value="1"/>
</dbReference>
<dbReference type="GO" id="GO:0032259">
    <property type="term" value="P:methylation"/>
    <property type="evidence" value="ECO:0007669"/>
    <property type="project" value="UniProtKB-KW"/>
</dbReference>
<dbReference type="InterPro" id="IPR002935">
    <property type="entry name" value="SAM_O-MeTrfase"/>
</dbReference>
<dbReference type="CDD" id="cd02440">
    <property type="entry name" value="AdoMet_MTases"/>
    <property type="match status" value="1"/>
</dbReference>
<organism evidence="4 5">
    <name type="scientific">Mycolicibacterium doricum</name>
    <dbReference type="NCBI Taxonomy" id="126673"/>
    <lineage>
        <taxon>Bacteria</taxon>
        <taxon>Bacillati</taxon>
        <taxon>Actinomycetota</taxon>
        <taxon>Actinomycetes</taxon>
        <taxon>Mycobacteriales</taxon>
        <taxon>Mycobacteriaceae</taxon>
        <taxon>Mycolicibacterium</taxon>
    </lineage>
</organism>
<dbReference type="GO" id="GO:0008171">
    <property type="term" value="F:O-methyltransferase activity"/>
    <property type="evidence" value="ECO:0007669"/>
    <property type="project" value="InterPro"/>
</dbReference>
<dbReference type="PANTHER" id="PTHR10509:SF14">
    <property type="entry name" value="CAFFEOYL-COA O-METHYLTRANSFERASE 3-RELATED"/>
    <property type="match status" value="1"/>
</dbReference>
<sequence length="229" mass="24375">MAVPRVNVCDVSEPNPQVVDQLFDRLLHTEDDALIAARESAAAAGMPQIEVSAQHGRLLSLLAAATGARQVLEIGTLAGYSTINLARGVGPDGHVVSLEFDPRHAQVARVNLARAGVADRVEVLVGAALDTLPTLQHSEPFDLAFIDADKENNVAYVEWAIKLGRPGMVIVVDNVTRMGRVYDPAPDDIQAQAVRGMLEMMGSHPRLSTAAIQTVGAKNWDGFAVAVVT</sequence>
<keyword evidence="1 4" id="KW-0489">Methyltransferase</keyword>
<keyword evidence="3" id="KW-0949">S-adenosyl-L-methionine</keyword>
<keyword evidence="2 4" id="KW-0808">Transferase</keyword>
<dbReference type="InterPro" id="IPR029063">
    <property type="entry name" value="SAM-dependent_MTases_sf"/>
</dbReference>
<dbReference type="KEGG" id="mdr:MDOR_00310"/>
<evidence type="ECO:0000256" key="3">
    <source>
        <dbReference type="ARBA" id="ARBA00022691"/>
    </source>
</evidence>
<dbReference type="Pfam" id="PF01596">
    <property type="entry name" value="Methyltransf_3"/>
    <property type="match status" value="1"/>
</dbReference>
<dbReference type="GO" id="GO:0008757">
    <property type="term" value="F:S-adenosylmethionine-dependent methyltransferase activity"/>
    <property type="evidence" value="ECO:0007669"/>
    <property type="project" value="TreeGrafter"/>
</dbReference>
<evidence type="ECO:0000313" key="4">
    <source>
        <dbReference type="EMBL" id="BBZ05862.1"/>
    </source>
</evidence>
<gene>
    <name evidence="4" type="ORF">MDOR_00310</name>
</gene>
<reference evidence="4 5" key="1">
    <citation type="journal article" date="2019" name="Emerg. Microbes Infect.">
        <title>Comprehensive subspecies identification of 175 nontuberculous mycobacteria species based on 7547 genomic profiles.</title>
        <authorList>
            <person name="Matsumoto Y."/>
            <person name="Kinjo T."/>
            <person name="Motooka D."/>
            <person name="Nabeya D."/>
            <person name="Jung N."/>
            <person name="Uechi K."/>
            <person name="Horii T."/>
            <person name="Iida T."/>
            <person name="Fujita J."/>
            <person name="Nakamura S."/>
        </authorList>
    </citation>
    <scope>NUCLEOTIDE SEQUENCE [LARGE SCALE GENOMIC DNA]</scope>
    <source>
        <strain evidence="4 5">JCM 12405</strain>
    </source>
</reference>
<evidence type="ECO:0000313" key="5">
    <source>
        <dbReference type="Proteomes" id="UP000467201"/>
    </source>
</evidence>